<dbReference type="PANTHER" id="PTHR43539:SF78">
    <property type="entry name" value="FLAVIN-CONTAINING MONOOXYGENASE"/>
    <property type="match status" value="1"/>
</dbReference>
<organism evidence="2 3">
    <name type="scientific">Actinoplanes digitatis</name>
    <dbReference type="NCBI Taxonomy" id="1868"/>
    <lineage>
        <taxon>Bacteria</taxon>
        <taxon>Bacillati</taxon>
        <taxon>Actinomycetota</taxon>
        <taxon>Actinomycetes</taxon>
        <taxon>Micromonosporales</taxon>
        <taxon>Micromonosporaceae</taxon>
        <taxon>Actinoplanes</taxon>
    </lineage>
</organism>
<dbReference type="Proteomes" id="UP000578112">
    <property type="component" value="Unassembled WGS sequence"/>
</dbReference>
<proteinExistence type="predicted"/>
<gene>
    <name evidence="2" type="ORF">BJ971_005578</name>
</gene>
<reference evidence="2 3" key="1">
    <citation type="submission" date="2020-08" db="EMBL/GenBank/DDBJ databases">
        <title>Sequencing the genomes of 1000 actinobacteria strains.</title>
        <authorList>
            <person name="Klenk H.-P."/>
        </authorList>
    </citation>
    <scope>NUCLEOTIDE SEQUENCE [LARGE SCALE GENOMIC DNA]</scope>
    <source>
        <strain evidence="2 3">DSM 43149</strain>
    </source>
</reference>
<dbReference type="SUPFAM" id="SSF51905">
    <property type="entry name" value="FAD/NAD(P)-binding domain"/>
    <property type="match status" value="1"/>
</dbReference>
<dbReference type="GO" id="GO:0050660">
    <property type="term" value="F:flavin adenine dinucleotide binding"/>
    <property type="evidence" value="ECO:0007669"/>
    <property type="project" value="TreeGrafter"/>
</dbReference>
<evidence type="ECO:0000256" key="1">
    <source>
        <dbReference type="ARBA" id="ARBA00023002"/>
    </source>
</evidence>
<keyword evidence="3" id="KW-1185">Reference proteome</keyword>
<protein>
    <submittedName>
        <fullName evidence="2">Uncharacterized protein</fullName>
    </submittedName>
</protein>
<dbReference type="RefSeq" id="WP_184996147.1">
    <property type="nucleotide sequence ID" value="NZ_BOMK01000025.1"/>
</dbReference>
<accession>A0A7W7MSQ8</accession>
<dbReference type="AlphaFoldDB" id="A0A7W7MSQ8"/>
<dbReference type="InterPro" id="IPR050982">
    <property type="entry name" value="Auxin_biosynth/cation_transpt"/>
</dbReference>
<dbReference type="EMBL" id="JACHNH010000001">
    <property type="protein sequence ID" value="MBB4765022.1"/>
    <property type="molecule type" value="Genomic_DNA"/>
</dbReference>
<keyword evidence="1" id="KW-0560">Oxidoreductase</keyword>
<dbReference type="Gene3D" id="3.50.50.60">
    <property type="entry name" value="FAD/NAD(P)-binding domain"/>
    <property type="match status" value="1"/>
</dbReference>
<dbReference type="GO" id="GO:0004497">
    <property type="term" value="F:monooxygenase activity"/>
    <property type="evidence" value="ECO:0007669"/>
    <property type="project" value="TreeGrafter"/>
</dbReference>
<dbReference type="Pfam" id="PF13738">
    <property type="entry name" value="Pyr_redox_3"/>
    <property type="match status" value="1"/>
</dbReference>
<name>A0A7W7MSQ8_9ACTN</name>
<dbReference type="InterPro" id="IPR036188">
    <property type="entry name" value="FAD/NAD-bd_sf"/>
</dbReference>
<comment type="caution">
    <text evidence="2">The sequence shown here is derived from an EMBL/GenBank/DDBJ whole genome shotgun (WGS) entry which is preliminary data.</text>
</comment>
<dbReference type="PRINTS" id="PR00419">
    <property type="entry name" value="ADXRDTASE"/>
</dbReference>
<evidence type="ECO:0000313" key="3">
    <source>
        <dbReference type="Proteomes" id="UP000578112"/>
    </source>
</evidence>
<sequence>MATDNNCAVIGSGIFGIQAVRELTRRGNFVDWYSSDPEPGGIWQATPWGKTRESTELVNPGWCIASELRMKPTVTVQEFRALLKSWSDENTGLQRRRFLTRVDSVVEYDSHVCVATPHGETPYAFVVVATGPYGQPHVPIDRTGDNCYHASGLHDLSRIQPHQSVLVVGGGQSGVEICEEIIEERPDIRLSWCTGRRVRLITRHSPLAMLGTCVRYSTRGEPPRGFVITKSPSTVSTHCTIMPTRVLQVDGDRVEFSGGRVQQFDHIIAATGYASPVRLDFPAPNPARTKGMRLSPRRRIAALNYPGDGCGGASMRCARKQAAAAARLFADLERGCFVG</sequence>
<evidence type="ECO:0000313" key="2">
    <source>
        <dbReference type="EMBL" id="MBB4765022.1"/>
    </source>
</evidence>
<dbReference type="PANTHER" id="PTHR43539">
    <property type="entry name" value="FLAVIN-BINDING MONOOXYGENASE-LIKE PROTEIN (AFU_ORTHOLOGUE AFUA_4G09220)"/>
    <property type="match status" value="1"/>
</dbReference>